<evidence type="ECO:0000313" key="2">
    <source>
        <dbReference type="EMBL" id="PWK11234.1"/>
    </source>
</evidence>
<dbReference type="Pfam" id="PF13476">
    <property type="entry name" value="AAA_23"/>
    <property type="match status" value="1"/>
</dbReference>
<dbReference type="Pfam" id="PF13304">
    <property type="entry name" value="AAA_21"/>
    <property type="match status" value="1"/>
</dbReference>
<dbReference type="InterPro" id="IPR038729">
    <property type="entry name" value="Rad50/SbcC_AAA"/>
</dbReference>
<evidence type="ECO:0000259" key="1">
    <source>
        <dbReference type="SMART" id="SM00382"/>
    </source>
</evidence>
<keyword evidence="2" id="KW-0547">Nucleotide-binding</keyword>
<dbReference type="AlphaFoldDB" id="A0A316DB35"/>
<accession>A0A316DB35</accession>
<dbReference type="OrthoDB" id="9801813at2"/>
<dbReference type="SMART" id="SM00382">
    <property type="entry name" value="AAA"/>
    <property type="match status" value="1"/>
</dbReference>
<dbReference type="GO" id="GO:0000731">
    <property type="term" value="P:DNA synthesis involved in DNA repair"/>
    <property type="evidence" value="ECO:0007669"/>
    <property type="project" value="TreeGrafter"/>
</dbReference>
<dbReference type="Gene3D" id="3.40.50.300">
    <property type="entry name" value="P-loop containing nucleotide triphosphate hydrolases"/>
    <property type="match status" value="1"/>
</dbReference>
<keyword evidence="3" id="KW-1185">Reference proteome</keyword>
<dbReference type="InterPro" id="IPR027417">
    <property type="entry name" value="P-loop_NTPase"/>
</dbReference>
<dbReference type="CDD" id="cd00267">
    <property type="entry name" value="ABC_ATPase"/>
    <property type="match status" value="1"/>
</dbReference>
<dbReference type="EMBL" id="QGGL01000011">
    <property type="protein sequence ID" value="PWK11234.1"/>
    <property type="molecule type" value="Genomic_DNA"/>
</dbReference>
<keyword evidence="2" id="KW-0067">ATP-binding</keyword>
<name>A0A316DB35_9BACL</name>
<dbReference type="GO" id="GO:0005524">
    <property type="term" value="F:ATP binding"/>
    <property type="evidence" value="ECO:0007669"/>
    <property type="project" value="UniProtKB-KW"/>
</dbReference>
<comment type="caution">
    <text evidence="2">The sequence shown here is derived from an EMBL/GenBank/DDBJ whole genome shotgun (WGS) entry which is preliminary data.</text>
</comment>
<gene>
    <name evidence="2" type="ORF">C7459_11127</name>
</gene>
<evidence type="ECO:0000313" key="3">
    <source>
        <dbReference type="Proteomes" id="UP000245634"/>
    </source>
</evidence>
<dbReference type="InterPro" id="IPR003593">
    <property type="entry name" value="AAA+_ATPase"/>
</dbReference>
<dbReference type="Proteomes" id="UP000245634">
    <property type="component" value="Unassembled WGS sequence"/>
</dbReference>
<organism evidence="2 3">
    <name type="scientific">Tumebacillus permanentifrigoris</name>
    <dbReference type="NCBI Taxonomy" id="378543"/>
    <lineage>
        <taxon>Bacteria</taxon>
        <taxon>Bacillati</taxon>
        <taxon>Bacillota</taxon>
        <taxon>Bacilli</taxon>
        <taxon>Bacillales</taxon>
        <taxon>Alicyclobacillaceae</taxon>
        <taxon>Tumebacillus</taxon>
    </lineage>
</organism>
<dbReference type="PANTHER" id="PTHR32182:SF23">
    <property type="entry name" value="ATP BINDING PROTEIN"/>
    <property type="match status" value="1"/>
</dbReference>
<reference evidence="2 3" key="1">
    <citation type="submission" date="2018-05" db="EMBL/GenBank/DDBJ databases">
        <title>Genomic Encyclopedia of Type Strains, Phase IV (KMG-IV): sequencing the most valuable type-strain genomes for metagenomic binning, comparative biology and taxonomic classification.</title>
        <authorList>
            <person name="Goeker M."/>
        </authorList>
    </citation>
    <scope>NUCLEOTIDE SEQUENCE [LARGE SCALE GENOMIC DNA]</scope>
    <source>
        <strain evidence="2 3">DSM 18773</strain>
    </source>
</reference>
<protein>
    <submittedName>
        <fullName evidence="2">Putative ATP-binding protein involved in virulence</fullName>
    </submittedName>
</protein>
<dbReference type="RefSeq" id="WP_109689800.1">
    <property type="nucleotide sequence ID" value="NZ_QGGL01000011.1"/>
</dbReference>
<proteinExistence type="predicted"/>
<dbReference type="PANTHER" id="PTHR32182">
    <property type="entry name" value="DNA REPLICATION AND REPAIR PROTEIN RECF"/>
    <property type="match status" value="1"/>
</dbReference>
<dbReference type="GO" id="GO:0016887">
    <property type="term" value="F:ATP hydrolysis activity"/>
    <property type="evidence" value="ECO:0007669"/>
    <property type="project" value="InterPro"/>
</dbReference>
<feature type="domain" description="AAA+ ATPase" evidence="1">
    <location>
        <begin position="22"/>
        <end position="347"/>
    </location>
</feature>
<dbReference type="InterPro" id="IPR003959">
    <property type="entry name" value="ATPase_AAA_core"/>
</dbReference>
<sequence length="434" mass="49118">MKLARLELENYRGFPRLQLQLDGQSAIIIGMNGAGKSTVLDAIATAMAPLLKSITQDDVLQRNFSDLDIRHDRAMGKVSISTIYEGNQYDWGLSRKQSQKNTTIVGEDPLTNLAAKIEDLIDHNFFSGHLREDGQVYLGEYTDSIPITVYYPVHRAVLEIPVSLTDKSYTSYQNIALDDALSVGVNFIEFFRWFRYQEDIENENKIQKDRLFVHPHLQAVREAIEAFLPGFKNLRISRVPTQRMLIDKNGKTLTVNQLSDGEKILLALIGDLARRLALANPGLAKPLEGEGLVLIDEVELHLHPAWQREVINGFQKTFPNVQFIFTTHSPQVVSEVRDLKMYVLSYDSEGNHLEEHDPVFGQDVNFVLEDVMGASSRNVDVKAGMHVLFRLIEQNELDQAEAKLKELELFVGAVKPSELLKASTLIHRKRTIGR</sequence>
<dbReference type="SUPFAM" id="SSF52540">
    <property type="entry name" value="P-loop containing nucleoside triphosphate hydrolases"/>
    <property type="match status" value="1"/>
</dbReference>
<dbReference type="GO" id="GO:0006302">
    <property type="term" value="P:double-strand break repair"/>
    <property type="evidence" value="ECO:0007669"/>
    <property type="project" value="TreeGrafter"/>
</dbReference>